<accession>A7IQB8</accession>
<dbReference type="KEGG" id="xau:Xaut_5016"/>
<evidence type="ECO:0000259" key="1">
    <source>
        <dbReference type="Pfam" id="PF14417"/>
    </source>
</evidence>
<geneLocation type="plasmid" evidence="2 3">
    <name>pXAUT01</name>
</geneLocation>
<evidence type="ECO:0000313" key="2">
    <source>
        <dbReference type="EMBL" id="ABS70214.1"/>
    </source>
</evidence>
<proteinExistence type="predicted"/>
<keyword evidence="3" id="KW-1185">Reference proteome</keyword>
<organism evidence="2 3">
    <name type="scientific">Xanthobacter autotrophicus (strain ATCC BAA-1158 / Py2)</name>
    <dbReference type="NCBI Taxonomy" id="78245"/>
    <lineage>
        <taxon>Bacteria</taxon>
        <taxon>Pseudomonadati</taxon>
        <taxon>Pseudomonadota</taxon>
        <taxon>Alphaproteobacteria</taxon>
        <taxon>Hyphomicrobiales</taxon>
        <taxon>Xanthobacteraceae</taxon>
        <taxon>Xanthobacter</taxon>
    </lineage>
</organism>
<dbReference type="Pfam" id="PF14417">
    <property type="entry name" value="MEDS"/>
    <property type="match status" value="1"/>
</dbReference>
<dbReference type="eggNOG" id="COG2205">
    <property type="taxonomic scope" value="Bacteria"/>
</dbReference>
<sequence length="221" mass="25729">MRAERRFDQEMLEEFLLRRSVGAAVATPDTSVVDAVQQAAQRGSHKHVCLYFRNPSEQWEAFRSYFLGHYRANLPTTYLYHASTREHLMECVRNEGIDPQDAIDRGLLRLVSAQESYLRQGAFSADFMISFMRLILVRKRADGFHKHLITGEMDWFFTDIVGREEIHAYERRLNKLLDEAPEVTIVCQYDVTRFDGEGVLQACGTHPLIHLDEQVRQGFFR</sequence>
<feature type="domain" description="MEDS" evidence="1">
    <location>
        <begin position="47"/>
        <end position="207"/>
    </location>
</feature>
<dbReference type="Proteomes" id="UP000002417">
    <property type="component" value="Plasmid pXAUT01"/>
</dbReference>
<dbReference type="AlphaFoldDB" id="A7IQB8"/>
<evidence type="ECO:0000313" key="3">
    <source>
        <dbReference type="Proteomes" id="UP000002417"/>
    </source>
</evidence>
<protein>
    <recommendedName>
        <fullName evidence="1">MEDS domain-containing protein</fullName>
    </recommendedName>
</protein>
<dbReference type="EMBL" id="CP000782">
    <property type="protein sequence ID" value="ABS70214.1"/>
    <property type="molecule type" value="Genomic_DNA"/>
</dbReference>
<name>A7IQB8_XANP2</name>
<dbReference type="InterPro" id="IPR025847">
    <property type="entry name" value="MEDS_domain"/>
</dbReference>
<gene>
    <name evidence="2" type="ordered locus">Xaut_5016</name>
</gene>
<keyword evidence="2" id="KW-0614">Plasmid</keyword>
<dbReference type="HOGENOM" id="CLU_1052957_0_0_5"/>
<reference evidence="2 3" key="1">
    <citation type="submission" date="2007-07" db="EMBL/GenBank/DDBJ databases">
        <title>Complete sequence of plasmid pXAUT01 of Xanthobacter autotrophicus Py2.</title>
        <authorList>
            <consortium name="US DOE Joint Genome Institute"/>
            <person name="Copeland A."/>
            <person name="Lucas S."/>
            <person name="Lapidus A."/>
            <person name="Barry K."/>
            <person name="Glavina del Rio T."/>
            <person name="Hammon N."/>
            <person name="Israni S."/>
            <person name="Dalin E."/>
            <person name="Tice H."/>
            <person name="Pitluck S."/>
            <person name="Sims D."/>
            <person name="Brettin T."/>
            <person name="Bruce D."/>
            <person name="Detter J.C."/>
            <person name="Han C."/>
            <person name="Tapia R."/>
            <person name="Brainard J."/>
            <person name="Schmutz J."/>
            <person name="Larimer F."/>
            <person name="Land M."/>
            <person name="Hauser L."/>
            <person name="Kyrpides N."/>
            <person name="Kim E."/>
            <person name="Ensigns S.A."/>
            <person name="Richardson P."/>
        </authorList>
    </citation>
    <scope>NUCLEOTIDE SEQUENCE [LARGE SCALE GENOMIC DNA]</scope>
    <source>
        <strain evidence="3">ATCC BAA-1158 / Py2</strain>
        <plasmid evidence="3">Plasmid pXAUT01</plasmid>
    </source>
</reference>